<dbReference type="Proteomes" id="UP001371456">
    <property type="component" value="Unassembled WGS sequence"/>
</dbReference>
<dbReference type="AlphaFoldDB" id="A0AAN8U5I5"/>
<sequence length="77" mass="8727">MIMLFSFVFCLCFIVIHIIKNTEDLMSRILFYFILYTNASLGLTKEALGITNVALRLTNVSIKSSHLLSTIQNNSIL</sequence>
<keyword evidence="1" id="KW-0732">Signal</keyword>
<dbReference type="EMBL" id="JBANQN010000002">
    <property type="protein sequence ID" value="KAK6796162.1"/>
    <property type="molecule type" value="Genomic_DNA"/>
</dbReference>
<reference evidence="2 3" key="1">
    <citation type="submission" date="2024-02" db="EMBL/GenBank/DDBJ databases">
        <title>de novo genome assembly of Solanum bulbocastanum strain 11H21.</title>
        <authorList>
            <person name="Hosaka A.J."/>
        </authorList>
    </citation>
    <scope>NUCLEOTIDE SEQUENCE [LARGE SCALE GENOMIC DNA]</scope>
    <source>
        <tissue evidence="2">Young leaves</tissue>
    </source>
</reference>
<proteinExistence type="predicted"/>
<evidence type="ECO:0000313" key="2">
    <source>
        <dbReference type="EMBL" id="KAK6796162.1"/>
    </source>
</evidence>
<protein>
    <submittedName>
        <fullName evidence="2">Uncharacterized protein</fullName>
    </submittedName>
</protein>
<evidence type="ECO:0000313" key="3">
    <source>
        <dbReference type="Proteomes" id="UP001371456"/>
    </source>
</evidence>
<feature type="chain" id="PRO_5043011761" evidence="1">
    <location>
        <begin position="19"/>
        <end position="77"/>
    </location>
</feature>
<accession>A0AAN8U5I5</accession>
<gene>
    <name evidence="2" type="ORF">RDI58_003863</name>
</gene>
<name>A0AAN8U5I5_SOLBU</name>
<comment type="caution">
    <text evidence="2">The sequence shown here is derived from an EMBL/GenBank/DDBJ whole genome shotgun (WGS) entry which is preliminary data.</text>
</comment>
<evidence type="ECO:0000256" key="1">
    <source>
        <dbReference type="SAM" id="SignalP"/>
    </source>
</evidence>
<feature type="signal peptide" evidence="1">
    <location>
        <begin position="1"/>
        <end position="18"/>
    </location>
</feature>
<organism evidence="2 3">
    <name type="scientific">Solanum bulbocastanum</name>
    <name type="common">Wild potato</name>
    <dbReference type="NCBI Taxonomy" id="147425"/>
    <lineage>
        <taxon>Eukaryota</taxon>
        <taxon>Viridiplantae</taxon>
        <taxon>Streptophyta</taxon>
        <taxon>Embryophyta</taxon>
        <taxon>Tracheophyta</taxon>
        <taxon>Spermatophyta</taxon>
        <taxon>Magnoliopsida</taxon>
        <taxon>eudicotyledons</taxon>
        <taxon>Gunneridae</taxon>
        <taxon>Pentapetalae</taxon>
        <taxon>asterids</taxon>
        <taxon>lamiids</taxon>
        <taxon>Solanales</taxon>
        <taxon>Solanaceae</taxon>
        <taxon>Solanoideae</taxon>
        <taxon>Solaneae</taxon>
        <taxon>Solanum</taxon>
    </lineage>
</organism>
<keyword evidence="3" id="KW-1185">Reference proteome</keyword>